<protein>
    <submittedName>
        <fullName evidence="3">METTL25</fullName>
    </submittedName>
</protein>
<dbReference type="PANTHER" id="PTHR12496:SF9">
    <property type="entry name" value="METHYLTRANSFERASE-LIKE PROTEIN 25-RELATED"/>
    <property type="match status" value="1"/>
</dbReference>
<dbReference type="Proteomes" id="UP000593567">
    <property type="component" value="Unassembled WGS sequence"/>
</dbReference>
<evidence type="ECO:0000313" key="3">
    <source>
        <dbReference type="EMBL" id="KAF6032200.1"/>
    </source>
</evidence>
<comment type="caution">
    <text evidence="3">The sequence shown here is derived from an EMBL/GenBank/DDBJ whole genome shotgun (WGS) entry which is preliminary data.</text>
</comment>
<keyword evidence="4" id="KW-1185">Reference proteome</keyword>
<dbReference type="Pfam" id="PF13679">
    <property type="entry name" value="Methyltransf_32"/>
    <property type="match status" value="1"/>
</dbReference>
<dbReference type="EMBL" id="VXIV02001526">
    <property type="protein sequence ID" value="KAF6032200.1"/>
    <property type="molecule type" value="Genomic_DNA"/>
</dbReference>
<feature type="domain" description="Methyltransferase" evidence="2">
    <location>
        <begin position="80"/>
        <end position="300"/>
    </location>
</feature>
<organism evidence="3 4">
    <name type="scientific">Bugula neritina</name>
    <name type="common">Brown bryozoan</name>
    <name type="synonym">Sertularia neritina</name>
    <dbReference type="NCBI Taxonomy" id="10212"/>
    <lineage>
        <taxon>Eukaryota</taxon>
        <taxon>Metazoa</taxon>
        <taxon>Spiralia</taxon>
        <taxon>Lophotrochozoa</taxon>
        <taxon>Bryozoa</taxon>
        <taxon>Gymnolaemata</taxon>
        <taxon>Cheilostomatida</taxon>
        <taxon>Flustrina</taxon>
        <taxon>Buguloidea</taxon>
        <taxon>Bugulidae</taxon>
        <taxon>Bugula</taxon>
    </lineage>
</organism>
<dbReference type="OrthoDB" id="10258156at2759"/>
<reference evidence="3" key="1">
    <citation type="submission" date="2020-06" db="EMBL/GenBank/DDBJ databases">
        <title>Draft genome of Bugula neritina, a colonial animal packing powerful symbionts and potential medicines.</title>
        <authorList>
            <person name="Rayko M."/>
        </authorList>
    </citation>
    <scope>NUCLEOTIDE SEQUENCE [LARGE SCALE GENOMIC DNA]</scope>
    <source>
        <strain evidence="3">Kwan_BN1</strain>
    </source>
</reference>
<evidence type="ECO:0000259" key="2">
    <source>
        <dbReference type="Pfam" id="PF13679"/>
    </source>
</evidence>
<accession>A0A7J7K0N6</accession>
<gene>
    <name evidence="3" type="ORF">EB796_009475</name>
</gene>
<evidence type="ECO:0000313" key="4">
    <source>
        <dbReference type="Proteomes" id="UP000593567"/>
    </source>
</evidence>
<evidence type="ECO:0000256" key="1">
    <source>
        <dbReference type="SAM" id="MobiDB-lite"/>
    </source>
</evidence>
<proteinExistence type="predicted"/>
<name>A0A7J7K0N6_BUGNE</name>
<sequence>MSVSPSVKTDAPFLLGPSSALACCCYDNEPSSKSVWITMVTGYYRFDFKLIALKLTQFCLKSGVGATSDVPFISHAMNEKKSHEIGIMSSVCSTLAKRERLRHVVDIGSGKGYLATTLYMQYQLSVIGIDSQIGNTHGALRRKQRLEKQYKGLVKRQQERTDNSRKCRNSEHLSEPPVRETVMRGESHEVTANSESPQVTVSSEGHKVTVNSEGHEVTVNSEGHNVTEGDKPTHIALTAFIGPNDQLDKYVEPYFQNNQFMLTGLHTCGDLAGSMSRQFIHSPACTLMVGVGCCYHLISEMFCANPFQPKEEASATPQFPLSSFLRDKHVKLGRNCRMLSMQSRIGQDSVFDVSLFWRALLQKILFDVHGYWRKDWILGKIASRCSSFREYVRKAFHKLHIESQLTDAQIDDYVHQHAHVENKMAMFFQLRTALSPAIESVILLDRCLYLLEQNATTMVVIKKLFHPSKSPRCYAIIAKKKEAR</sequence>
<dbReference type="InterPro" id="IPR025714">
    <property type="entry name" value="Methyltranfer_dom"/>
</dbReference>
<dbReference type="InterPro" id="IPR052220">
    <property type="entry name" value="METTL25"/>
</dbReference>
<dbReference type="AlphaFoldDB" id="A0A7J7K0N6"/>
<dbReference type="PANTHER" id="PTHR12496">
    <property type="entry name" value="CGI-41 METHYLTRANSFERASE"/>
    <property type="match status" value="1"/>
</dbReference>
<feature type="region of interest" description="Disordered" evidence="1">
    <location>
        <begin position="156"/>
        <end position="179"/>
    </location>
</feature>